<organism evidence="2">
    <name type="scientific">Spathaspora passalidarum (strain NRRL Y-27907 / 11-Y1)</name>
    <dbReference type="NCBI Taxonomy" id="619300"/>
    <lineage>
        <taxon>Eukaryota</taxon>
        <taxon>Fungi</taxon>
        <taxon>Dikarya</taxon>
        <taxon>Ascomycota</taxon>
        <taxon>Saccharomycotina</taxon>
        <taxon>Pichiomycetes</taxon>
        <taxon>Debaryomycetaceae</taxon>
        <taxon>Spathaspora</taxon>
    </lineage>
</organism>
<keyword evidence="2" id="KW-1185">Reference proteome</keyword>
<dbReference type="Proteomes" id="UP000000709">
    <property type="component" value="Unassembled WGS sequence"/>
</dbReference>
<accession>G3AP79</accession>
<sequence length="66" mass="7545">MYLEYSRFISAKFSQNSQQYAAVYFSYQGDTVNDLIAKLPNISIAPSLSRNFSNKSDNARLRLTTE</sequence>
<proteinExistence type="predicted"/>
<evidence type="ECO:0000313" key="1">
    <source>
        <dbReference type="EMBL" id="EGW32650.1"/>
    </source>
</evidence>
<dbReference type="GeneID" id="18874018"/>
<dbReference type="RefSeq" id="XP_007375926.1">
    <property type="nucleotide sequence ID" value="XM_007375864.1"/>
</dbReference>
<name>G3AP79_SPAPN</name>
<reference evidence="1 2" key="1">
    <citation type="journal article" date="2011" name="Proc. Natl. Acad. Sci. U.S.A.">
        <title>Comparative genomics of xylose-fermenting fungi for enhanced biofuel production.</title>
        <authorList>
            <person name="Wohlbach D.J."/>
            <person name="Kuo A."/>
            <person name="Sato T.K."/>
            <person name="Potts K.M."/>
            <person name="Salamov A.A."/>
            <person name="LaButti K.M."/>
            <person name="Sun H."/>
            <person name="Clum A."/>
            <person name="Pangilinan J.L."/>
            <person name="Lindquist E.A."/>
            <person name="Lucas S."/>
            <person name="Lapidus A."/>
            <person name="Jin M."/>
            <person name="Gunawan C."/>
            <person name="Balan V."/>
            <person name="Dale B.E."/>
            <person name="Jeffries T.W."/>
            <person name="Zinkel R."/>
            <person name="Barry K.W."/>
            <person name="Grigoriev I.V."/>
            <person name="Gasch A.P."/>
        </authorList>
    </citation>
    <scope>NUCLEOTIDE SEQUENCE [LARGE SCALE GENOMIC DNA]</scope>
    <source>
        <strain evidence="2">NRRL Y-27907 / 11-Y1</strain>
    </source>
</reference>
<protein>
    <submittedName>
        <fullName evidence="1">Uncharacterized protein</fullName>
    </submittedName>
</protein>
<dbReference type="KEGG" id="spaa:SPAPADRAFT_61716"/>
<dbReference type="EMBL" id="GL996502">
    <property type="protein sequence ID" value="EGW32650.1"/>
    <property type="molecule type" value="Genomic_DNA"/>
</dbReference>
<dbReference type="AlphaFoldDB" id="G3AP79"/>
<dbReference type="HOGENOM" id="CLU_2832816_0_0_1"/>
<evidence type="ECO:0000313" key="2">
    <source>
        <dbReference type="Proteomes" id="UP000000709"/>
    </source>
</evidence>
<gene>
    <name evidence="1" type="ORF">SPAPADRAFT_61716</name>
</gene>
<dbReference type="InParanoid" id="G3AP79"/>